<dbReference type="EMBL" id="CP054140">
    <property type="protein sequence ID" value="QQG65219.1"/>
    <property type="molecule type" value="Genomic_DNA"/>
</dbReference>
<evidence type="ECO:0000313" key="2">
    <source>
        <dbReference type="Proteomes" id="UP000596092"/>
    </source>
</evidence>
<proteinExistence type="predicted"/>
<accession>A0A7T5VC75</accession>
<sequence length="195" mass="22377">MAEIKSTMDLVLERAARMGVATPEEMQHEESLKKGMQCTADYLNDAESSLPDILGKQEASQQEAVRKGMLASLLRNLFLPRDEVGTKRIDRAVRGLLELNPHAPDVAAACQELQSIVRQYAQHRQQLYDQLKEQMRMQIEQLLMRKGLSSDGMHIDPTMEPQFKEQWSRLEMDLDRQYGQALEQFKTQLTEWTGA</sequence>
<gene>
    <name evidence="1" type="ORF">HP555_04740</name>
</gene>
<evidence type="ECO:0000313" key="1">
    <source>
        <dbReference type="EMBL" id="QQG65219.1"/>
    </source>
</evidence>
<dbReference type="KEGG" id="dog:HP555_04740"/>
<dbReference type="AlphaFoldDB" id="A0A7T5VC75"/>
<dbReference type="RefSeq" id="WP_199264040.1">
    <property type="nucleotide sequence ID" value="NZ_CP054140.1"/>
</dbReference>
<protein>
    <submittedName>
        <fullName evidence="1">Uncharacterized protein</fullName>
    </submittedName>
</protein>
<reference evidence="1 2" key="1">
    <citation type="submission" date="2020-05" db="EMBL/GenBank/DDBJ databases">
        <title>Complete genome of Desulfobulbus oligotrophicus.</title>
        <authorList>
            <person name="Podar M."/>
        </authorList>
    </citation>
    <scope>NUCLEOTIDE SEQUENCE [LARGE SCALE GENOMIC DNA]</scope>
    <source>
        <strain evidence="1 2">Prop6</strain>
    </source>
</reference>
<keyword evidence="2" id="KW-1185">Reference proteome</keyword>
<dbReference type="Proteomes" id="UP000596092">
    <property type="component" value="Chromosome"/>
</dbReference>
<name>A0A7T5VC75_9BACT</name>
<organism evidence="1 2">
    <name type="scientific">Desulfobulbus oligotrophicus</name>
    <dbReference type="NCBI Taxonomy" id="1909699"/>
    <lineage>
        <taxon>Bacteria</taxon>
        <taxon>Pseudomonadati</taxon>
        <taxon>Thermodesulfobacteriota</taxon>
        <taxon>Desulfobulbia</taxon>
        <taxon>Desulfobulbales</taxon>
        <taxon>Desulfobulbaceae</taxon>
        <taxon>Desulfobulbus</taxon>
    </lineage>
</organism>